<evidence type="ECO:0000313" key="2">
    <source>
        <dbReference type="Proteomes" id="UP001519460"/>
    </source>
</evidence>
<proteinExistence type="predicted"/>
<sequence length="84" mass="8994">MKKKEGGFCLELVSPEVRTASRQIQQKVGCLPSPVRPGFTGDASYSIPTVATLYMIADQHEICNDGGDGEVGTYSSDGKTLNQN</sequence>
<dbReference type="AlphaFoldDB" id="A0ABD0JSJ1"/>
<keyword evidence="2" id="KW-1185">Reference proteome</keyword>
<dbReference type="EMBL" id="JACVVK020000344">
    <property type="protein sequence ID" value="KAK7477645.1"/>
    <property type="molecule type" value="Genomic_DNA"/>
</dbReference>
<accession>A0ABD0JSJ1</accession>
<comment type="caution">
    <text evidence="1">The sequence shown here is derived from an EMBL/GenBank/DDBJ whole genome shotgun (WGS) entry which is preliminary data.</text>
</comment>
<gene>
    <name evidence="1" type="ORF">BaRGS_00031123</name>
</gene>
<organism evidence="1 2">
    <name type="scientific">Batillaria attramentaria</name>
    <dbReference type="NCBI Taxonomy" id="370345"/>
    <lineage>
        <taxon>Eukaryota</taxon>
        <taxon>Metazoa</taxon>
        <taxon>Spiralia</taxon>
        <taxon>Lophotrochozoa</taxon>
        <taxon>Mollusca</taxon>
        <taxon>Gastropoda</taxon>
        <taxon>Caenogastropoda</taxon>
        <taxon>Sorbeoconcha</taxon>
        <taxon>Cerithioidea</taxon>
        <taxon>Batillariidae</taxon>
        <taxon>Batillaria</taxon>
    </lineage>
</organism>
<dbReference type="Proteomes" id="UP001519460">
    <property type="component" value="Unassembled WGS sequence"/>
</dbReference>
<evidence type="ECO:0000313" key="1">
    <source>
        <dbReference type="EMBL" id="KAK7477645.1"/>
    </source>
</evidence>
<name>A0ABD0JSJ1_9CAEN</name>
<reference evidence="1 2" key="1">
    <citation type="journal article" date="2023" name="Sci. Data">
        <title>Genome assembly of the Korean intertidal mud-creeper Batillaria attramentaria.</title>
        <authorList>
            <person name="Patra A.K."/>
            <person name="Ho P.T."/>
            <person name="Jun S."/>
            <person name="Lee S.J."/>
            <person name="Kim Y."/>
            <person name="Won Y.J."/>
        </authorList>
    </citation>
    <scope>NUCLEOTIDE SEQUENCE [LARGE SCALE GENOMIC DNA]</scope>
    <source>
        <strain evidence="1">Wonlab-2016</strain>
    </source>
</reference>
<protein>
    <submittedName>
        <fullName evidence="1">Uncharacterized protein</fullName>
    </submittedName>
</protein>